<dbReference type="GO" id="GO:0015627">
    <property type="term" value="C:type II protein secretion system complex"/>
    <property type="evidence" value="ECO:0007669"/>
    <property type="project" value="InterPro"/>
</dbReference>
<evidence type="ECO:0000256" key="1">
    <source>
        <dbReference type="ARBA" id="ARBA00004377"/>
    </source>
</evidence>
<dbReference type="Proteomes" id="UP000310719">
    <property type="component" value="Chromosome"/>
</dbReference>
<dbReference type="GO" id="GO:0005886">
    <property type="term" value="C:plasma membrane"/>
    <property type="evidence" value="ECO:0007669"/>
    <property type="project" value="UniProtKB-SubCell"/>
</dbReference>
<dbReference type="Gene3D" id="3.30.1360.100">
    <property type="entry name" value="General secretion pathway protein M, EpsM"/>
    <property type="match status" value="1"/>
</dbReference>
<dbReference type="SUPFAM" id="SSF103054">
    <property type="entry name" value="General secretion pathway protein M, EpsM"/>
    <property type="match status" value="1"/>
</dbReference>
<dbReference type="GO" id="GO:0015628">
    <property type="term" value="P:protein secretion by the type II secretion system"/>
    <property type="evidence" value="ECO:0007669"/>
    <property type="project" value="InterPro"/>
</dbReference>
<dbReference type="InterPro" id="IPR007690">
    <property type="entry name" value="T2SS_GspM"/>
</dbReference>
<dbReference type="Pfam" id="PF04612">
    <property type="entry name" value="T2SSM"/>
    <property type="match status" value="1"/>
</dbReference>
<keyword evidence="6 10" id="KW-0812">Transmembrane</keyword>
<evidence type="ECO:0000313" key="14">
    <source>
        <dbReference type="Proteomes" id="UP000310719"/>
    </source>
</evidence>
<evidence type="ECO:0000256" key="4">
    <source>
        <dbReference type="ARBA" id="ARBA00022475"/>
    </source>
</evidence>
<evidence type="ECO:0000313" key="13">
    <source>
        <dbReference type="Proteomes" id="UP000222768"/>
    </source>
</evidence>
<evidence type="ECO:0000313" key="12">
    <source>
        <dbReference type="EMBL" id="VTP65919.1"/>
    </source>
</evidence>
<reference evidence="13" key="2">
    <citation type="submission" date="2017-09" db="EMBL/GenBank/DDBJ databases">
        <title>FDA dAtabase for Regulatory Grade micrObial Sequences (FDA-ARGOS): Supporting development and validation of Infectious Disease Dx tests.</title>
        <authorList>
            <person name="Minogue T."/>
            <person name="Wolcott M."/>
            <person name="Wasieloski L."/>
            <person name="Aguilar W."/>
            <person name="Moore D."/>
            <person name="Tallon L."/>
            <person name="Sadzewicz L."/>
            <person name="Ott S."/>
            <person name="Zhao X."/>
            <person name="Nagaraj S."/>
            <person name="Vavikolanu K."/>
            <person name="Aluvathingal J."/>
            <person name="Nadendla S."/>
            <person name="Sichtig H."/>
        </authorList>
    </citation>
    <scope>NUCLEOTIDE SEQUENCE [LARGE SCALE GENOMIC DNA]</scope>
    <source>
        <strain evidence="13">FDAARGOS_404</strain>
    </source>
</reference>
<keyword evidence="7" id="KW-0653">Protein transport</keyword>
<evidence type="ECO:0000256" key="3">
    <source>
        <dbReference type="ARBA" id="ARBA00022448"/>
    </source>
</evidence>
<feature type="transmembrane region" description="Helical" evidence="10">
    <location>
        <begin position="21"/>
        <end position="39"/>
    </location>
</feature>
<accession>A0A4U9HTR3</accession>
<protein>
    <submittedName>
        <fullName evidence="12">Cholera toxin secretion protein epsM</fullName>
    </submittedName>
    <submittedName>
        <fullName evidence="11">Type II secretion system protein M</fullName>
    </submittedName>
</protein>
<proteinExistence type="inferred from homology"/>
<keyword evidence="9 10" id="KW-0472">Membrane</keyword>
<evidence type="ECO:0000256" key="10">
    <source>
        <dbReference type="SAM" id="Phobius"/>
    </source>
</evidence>
<evidence type="ECO:0000256" key="7">
    <source>
        <dbReference type="ARBA" id="ARBA00022927"/>
    </source>
</evidence>
<comment type="subcellular location">
    <subcellularLocation>
        <location evidence="1">Cell inner membrane</location>
        <topology evidence="1">Single-pass membrane protein</topology>
    </subcellularLocation>
</comment>
<keyword evidence="5" id="KW-0997">Cell inner membrane</keyword>
<dbReference type="Proteomes" id="UP000222768">
    <property type="component" value="Unassembled WGS sequence"/>
</dbReference>
<organism evidence="12 14">
    <name type="scientific">Leclercia adecarboxylata</name>
    <dbReference type="NCBI Taxonomy" id="83655"/>
    <lineage>
        <taxon>Bacteria</taxon>
        <taxon>Pseudomonadati</taxon>
        <taxon>Pseudomonadota</taxon>
        <taxon>Gammaproteobacteria</taxon>
        <taxon>Enterobacterales</taxon>
        <taxon>Enterobacteriaceae</taxon>
        <taxon>Leclercia</taxon>
    </lineage>
</organism>
<dbReference type="EMBL" id="LR590464">
    <property type="protein sequence ID" value="VTP65919.1"/>
    <property type="molecule type" value="Genomic_DNA"/>
</dbReference>
<dbReference type="STRING" id="83655.APT61_15180"/>
<keyword evidence="3" id="KW-0813">Transport</keyword>
<evidence type="ECO:0000256" key="8">
    <source>
        <dbReference type="ARBA" id="ARBA00022989"/>
    </source>
</evidence>
<keyword evidence="4" id="KW-1003">Cell membrane</keyword>
<reference evidence="12 14" key="3">
    <citation type="submission" date="2019-05" db="EMBL/GenBank/DDBJ databases">
        <authorList>
            <consortium name="Pathogen Informatics"/>
        </authorList>
    </citation>
    <scope>NUCLEOTIDE SEQUENCE [LARGE SCALE GENOMIC DNA]</scope>
    <source>
        <strain evidence="12 14">NCTC13032</strain>
    </source>
</reference>
<dbReference type="AlphaFoldDB" id="A0A4U9HTR3"/>
<name>A0A4U9HTR3_9ENTR</name>
<dbReference type="RefSeq" id="WP_032617304.1">
    <property type="nucleotide sequence ID" value="NZ_CP043397.1"/>
</dbReference>
<comment type="similarity">
    <text evidence="2">Belongs to the GSP M family.</text>
</comment>
<sequence length="161" mass="18651">MKQRVAQLKARYQQYSVREKRLMTLCGTAFCCALVYYAGVVPLDNMIKNSQATLKRQTETLAWMRSEIDKNHLQVQQLKTNNPRSVVENSAREIKLPLNDVRQEGQTLSFIVPRVNIYELKNWLREINTASGIRLDKMKLTPVDHLSDVKAEIQLSWTKMA</sequence>
<evidence type="ECO:0000256" key="2">
    <source>
        <dbReference type="ARBA" id="ARBA00010637"/>
    </source>
</evidence>
<evidence type="ECO:0000256" key="5">
    <source>
        <dbReference type="ARBA" id="ARBA00022519"/>
    </source>
</evidence>
<reference evidence="11" key="1">
    <citation type="submission" date="2017-09" db="EMBL/GenBank/DDBJ databases">
        <title>FDA dAtabase for Regulatory Grade micrObial Sequences (FDA-ARGOS): Supporting development and validation of Infectious Disease Dx tests.</title>
        <authorList>
            <person name="Minogue T."/>
            <person name="Wolcott M."/>
            <person name="Wasieloski L."/>
            <person name="Aguilar W."/>
            <person name="Moore D."/>
            <person name="Tallon L.J."/>
            <person name="Sadzewicz L."/>
            <person name="Ott S."/>
            <person name="Zhao X."/>
            <person name="Nagaraj S."/>
            <person name="Vavikolanu K."/>
            <person name="Aluvathingal J."/>
            <person name="Nadendla S."/>
            <person name="Sichtig H."/>
        </authorList>
    </citation>
    <scope>NUCLEOTIDE SEQUENCE</scope>
    <source>
        <strain evidence="11">FDAARGOS_404</strain>
    </source>
</reference>
<evidence type="ECO:0000256" key="9">
    <source>
        <dbReference type="ARBA" id="ARBA00023136"/>
    </source>
</evidence>
<gene>
    <name evidence="12" type="primary">epsM</name>
    <name evidence="11" type="ORF">CRX53_05605</name>
    <name evidence="12" type="ORF">NCTC13032_02269</name>
</gene>
<keyword evidence="8 10" id="KW-1133">Transmembrane helix</keyword>
<evidence type="ECO:0000256" key="6">
    <source>
        <dbReference type="ARBA" id="ARBA00022692"/>
    </source>
</evidence>
<dbReference type="InterPro" id="IPR023229">
    <property type="entry name" value="T2SS_M_periplasmic_sf"/>
</dbReference>
<dbReference type="EMBL" id="PDLK01000002">
    <property type="protein sequence ID" value="PHH03480.1"/>
    <property type="molecule type" value="Genomic_DNA"/>
</dbReference>
<evidence type="ECO:0000313" key="11">
    <source>
        <dbReference type="EMBL" id="PHH03480.1"/>
    </source>
</evidence>